<gene>
    <name evidence="6" type="ORF">FB471_1835</name>
</gene>
<dbReference type="PRINTS" id="PR00038">
    <property type="entry name" value="HTHLUXR"/>
</dbReference>
<dbReference type="InterPro" id="IPR039420">
    <property type="entry name" value="WalR-like"/>
</dbReference>
<dbReference type="SMART" id="SM00448">
    <property type="entry name" value="REC"/>
    <property type="match status" value="1"/>
</dbReference>
<dbReference type="InterPro" id="IPR011006">
    <property type="entry name" value="CheY-like_superfamily"/>
</dbReference>
<dbReference type="InterPro" id="IPR001789">
    <property type="entry name" value="Sig_transdc_resp-reg_receiver"/>
</dbReference>
<proteinExistence type="predicted"/>
<dbReference type="GO" id="GO:0000160">
    <property type="term" value="P:phosphorelay signal transduction system"/>
    <property type="evidence" value="ECO:0007669"/>
    <property type="project" value="InterPro"/>
</dbReference>
<evidence type="ECO:0000313" key="6">
    <source>
        <dbReference type="EMBL" id="TQJ02118.1"/>
    </source>
</evidence>
<feature type="modified residue" description="4-aspartylphosphate" evidence="3">
    <location>
        <position position="77"/>
    </location>
</feature>
<keyword evidence="1 3" id="KW-0597">Phosphoprotein</keyword>
<keyword evidence="2" id="KW-0238">DNA-binding</keyword>
<dbReference type="PANTHER" id="PTHR43214">
    <property type="entry name" value="TWO-COMPONENT RESPONSE REGULATOR"/>
    <property type="match status" value="1"/>
</dbReference>
<evidence type="ECO:0000256" key="3">
    <source>
        <dbReference type="PROSITE-ProRule" id="PRU00169"/>
    </source>
</evidence>
<protein>
    <submittedName>
        <fullName evidence="6">LuxR family two component transcriptional regulator</fullName>
    </submittedName>
</protein>
<comment type="caution">
    <text evidence="6">The sequence shown here is derived from an EMBL/GenBank/DDBJ whole genome shotgun (WGS) entry which is preliminary data.</text>
</comment>
<dbReference type="Proteomes" id="UP000320876">
    <property type="component" value="Unassembled WGS sequence"/>
</dbReference>
<dbReference type="SUPFAM" id="SSF46894">
    <property type="entry name" value="C-terminal effector domain of the bipartite response regulators"/>
    <property type="match status" value="1"/>
</dbReference>
<name>A0A542DGA8_AMYCI</name>
<dbReference type="AlphaFoldDB" id="A0A542DGA8"/>
<sequence length="238" mass="25390">MGMEKGPPGGDDSGVTETTTAVPARIRVGVIEDHPLYRQAVARVLEEAADIELGVVAESVGEFAMRRQPPGGVVVLDLKLRGVADSAAVMEVAGMGHRVLVVSAHAGKEEVLAAVTAGARGYLSKDSDGEEILGAVRQIASGNSYVSPMLASFVLSSARERGSGQQLVLSERERQVLSLLAAGERDQDIAEAMAISVRTVRSYLDRIRDKTGRRRRPELTRLAIEEGIASQAYQPPVY</sequence>
<dbReference type="InterPro" id="IPR016032">
    <property type="entry name" value="Sig_transdc_resp-reg_C-effctor"/>
</dbReference>
<dbReference type="GO" id="GO:0003677">
    <property type="term" value="F:DNA binding"/>
    <property type="evidence" value="ECO:0007669"/>
    <property type="project" value="UniProtKB-KW"/>
</dbReference>
<evidence type="ECO:0000259" key="4">
    <source>
        <dbReference type="PROSITE" id="PS50043"/>
    </source>
</evidence>
<dbReference type="SUPFAM" id="SSF52172">
    <property type="entry name" value="CheY-like"/>
    <property type="match status" value="1"/>
</dbReference>
<dbReference type="Gene3D" id="3.40.50.2300">
    <property type="match status" value="1"/>
</dbReference>
<feature type="domain" description="HTH luxR-type" evidence="4">
    <location>
        <begin position="162"/>
        <end position="227"/>
    </location>
</feature>
<evidence type="ECO:0000256" key="2">
    <source>
        <dbReference type="ARBA" id="ARBA00023125"/>
    </source>
</evidence>
<feature type="domain" description="Response regulatory" evidence="5">
    <location>
        <begin position="27"/>
        <end position="140"/>
    </location>
</feature>
<dbReference type="CDD" id="cd17535">
    <property type="entry name" value="REC_NarL-like"/>
    <property type="match status" value="1"/>
</dbReference>
<dbReference type="PROSITE" id="PS50110">
    <property type="entry name" value="RESPONSE_REGULATORY"/>
    <property type="match status" value="1"/>
</dbReference>
<dbReference type="CDD" id="cd06170">
    <property type="entry name" value="LuxR_C_like"/>
    <property type="match status" value="1"/>
</dbReference>
<dbReference type="InterPro" id="IPR058245">
    <property type="entry name" value="NreC/VraR/RcsB-like_REC"/>
</dbReference>
<dbReference type="Pfam" id="PF00196">
    <property type="entry name" value="GerE"/>
    <property type="match status" value="1"/>
</dbReference>
<reference evidence="6 7" key="1">
    <citation type="submission" date="2019-06" db="EMBL/GenBank/DDBJ databases">
        <title>Sequencing the genomes of 1000 actinobacteria strains.</title>
        <authorList>
            <person name="Klenk H.-P."/>
        </authorList>
    </citation>
    <scope>NUCLEOTIDE SEQUENCE [LARGE SCALE GENOMIC DNA]</scope>
    <source>
        <strain evidence="6 7">DSM 45679</strain>
    </source>
</reference>
<accession>A0A542DGA8</accession>
<evidence type="ECO:0000313" key="7">
    <source>
        <dbReference type="Proteomes" id="UP000320876"/>
    </source>
</evidence>
<dbReference type="Pfam" id="PF00072">
    <property type="entry name" value="Response_reg"/>
    <property type="match status" value="1"/>
</dbReference>
<dbReference type="SMART" id="SM00421">
    <property type="entry name" value="HTH_LUXR"/>
    <property type="match status" value="1"/>
</dbReference>
<keyword evidence="7" id="KW-1185">Reference proteome</keyword>
<evidence type="ECO:0000259" key="5">
    <source>
        <dbReference type="PROSITE" id="PS50110"/>
    </source>
</evidence>
<organism evidence="6 7">
    <name type="scientific">Amycolatopsis cihanbeyliensis</name>
    <dbReference type="NCBI Taxonomy" id="1128664"/>
    <lineage>
        <taxon>Bacteria</taxon>
        <taxon>Bacillati</taxon>
        <taxon>Actinomycetota</taxon>
        <taxon>Actinomycetes</taxon>
        <taxon>Pseudonocardiales</taxon>
        <taxon>Pseudonocardiaceae</taxon>
        <taxon>Amycolatopsis</taxon>
    </lineage>
</organism>
<dbReference type="GO" id="GO:0006355">
    <property type="term" value="P:regulation of DNA-templated transcription"/>
    <property type="evidence" value="ECO:0007669"/>
    <property type="project" value="InterPro"/>
</dbReference>
<dbReference type="EMBL" id="VFML01000001">
    <property type="protein sequence ID" value="TQJ02118.1"/>
    <property type="molecule type" value="Genomic_DNA"/>
</dbReference>
<evidence type="ECO:0000256" key="1">
    <source>
        <dbReference type="ARBA" id="ARBA00022553"/>
    </source>
</evidence>
<dbReference type="InterPro" id="IPR000792">
    <property type="entry name" value="Tscrpt_reg_LuxR_C"/>
</dbReference>
<dbReference type="PROSITE" id="PS50043">
    <property type="entry name" value="HTH_LUXR_2"/>
    <property type="match status" value="1"/>
</dbReference>